<name>K2BWD1_9BACT</name>
<gene>
    <name evidence="1" type="ORF">ACD_49C00034G0007</name>
</gene>
<dbReference type="AlphaFoldDB" id="K2BWD1"/>
<proteinExistence type="predicted"/>
<evidence type="ECO:0000313" key="1">
    <source>
        <dbReference type="EMBL" id="EKD66559.1"/>
    </source>
</evidence>
<protein>
    <submittedName>
        <fullName evidence="1">Uncharacterized protein</fullName>
    </submittedName>
</protein>
<dbReference type="EMBL" id="AMFJ01021620">
    <property type="protein sequence ID" value="EKD66559.1"/>
    <property type="molecule type" value="Genomic_DNA"/>
</dbReference>
<accession>K2BWD1</accession>
<comment type="caution">
    <text evidence="1">The sequence shown here is derived from an EMBL/GenBank/DDBJ whole genome shotgun (WGS) entry which is preliminary data.</text>
</comment>
<reference evidence="1" key="1">
    <citation type="journal article" date="2012" name="Science">
        <title>Fermentation, hydrogen, and sulfur metabolism in multiple uncultivated bacterial phyla.</title>
        <authorList>
            <person name="Wrighton K.C."/>
            <person name="Thomas B.C."/>
            <person name="Sharon I."/>
            <person name="Miller C.S."/>
            <person name="Castelle C.J."/>
            <person name="VerBerkmoes N.C."/>
            <person name="Wilkins M.J."/>
            <person name="Hettich R.L."/>
            <person name="Lipton M.S."/>
            <person name="Williams K.H."/>
            <person name="Long P.E."/>
            <person name="Banfield J.F."/>
        </authorList>
    </citation>
    <scope>NUCLEOTIDE SEQUENCE [LARGE SCALE GENOMIC DNA]</scope>
</reference>
<sequence>MANAVSGFLTSHTWGFVNKIETLDFLDYLDEKEKLIMNGFIPYDFAPNASLLEMKMDVFEKNTHPLNLYADTFILFNPADKEFELFVASKRLEEIVEIEKRLSSQLMNNIAKKKWEVWALIWMS</sequence>
<organism evidence="1">
    <name type="scientific">uncultured bacterium</name>
    <name type="common">gcode 4</name>
    <dbReference type="NCBI Taxonomy" id="1234023"/>
    <lineage>
        <taxon>Bacteria</taxon>
        <taxon>environmental samples</taxon>
    </lineage>
</organism>